<keyword evidence="6" id="KW-0805">Transcription regulation</keyword>
<comment type="caution">
    <text evidence="13">The sequence shown here is derived from an EMBL/GenBank/DDBJ whole genome shotgun (WGS) entry which is preliminary data.</text>
</comment>
<feature type="domain" description="BED-type" evidence="12">
    <location>
        <begin position="96"/>
        <end position="156"/>
    </location>
</feature>
<dbReference type="SUPFAM" id="SSF57667">
    <property type="entry name" value="beta-beta-alpha zinc fingers"/>
    <property type="match status" value="1"/>
</dbReference>
<evidence type="ECO:0000256" key="8">
    <source>
        <dbReference type="ARBA" id="ARBA00023163"/>
    </source>
</evidence>
<keyword evidence="7" id="KW-0238">DNA-binding</keyword>
<keyword evidence="14" id="KW-1185">Reference proteome</keyword>
<dbReference type="InterPro" id="IPR003656">
    <property type="entry name" value="Znf_BED"/>
</dbReference>
<dbReference type="PROSITE" id="PS50808">
    <property type="entry name" value="ZF_BED"/>
    <property type="match status" value="1"/>
</dbReference>
<evidence type="ECO:0000256" key="2">
    <source>
        <dbReference type="ARBA" id="ARBA00011738"/>
    </source>
</evidence>
<feature type="compositionally biased region" description="Polar residues" evidence="11">
    <location>
        <begin position="58"/>
        <end position="69"/>
    </location>
</feature>
<reference evidence="13" key="2">
    <citation type="submission" date="2023-04" db="EMBL/GenBank/DDBJ databases">
        <authorList>
            <person name="Bruccoleri R.E."/>
            <person name="Oakeley E.J."/>
            <person name="Faust A.-M."/>
            <person name="Dessus-Babus S."/>
            <person name="Altorfer M."/>
            <person name="Burckhardt D."/>
            <person name="Oertli M."/>
            <person name="Naumann U."/>
            <person name="Petersen F."/>
            <person name="Wong J."/>
        </authorList>
    </citation>
    <scope>NUCLEOTIDE SEQUENCE</scope>
    <source>
        <strain evidence="13">GSM-AAB239-AS_SAM_17_03QT</strain>
        <tissue evidence="13">Leaf</tissue>
    </source>
</reference>
<evidence type="ECO:0000313" key="14">
    <source>
        <dbReference type="Proteomes" id="UP001140949"/>
    </source>
</evidence>
<dbReference type="GO" id="GO:0003677">
    <property type="term" value="F:DNA binding"/>
    <property type="evidence" value="ECO:0007669"/>
    <property type="project" value="UniProtKB-KW"/>
</dbReference>
<dbReference type="InterPro" id="IPR025525">
    <property type="entry name" value="hAT-like_transposase_RNase-H"/>
</dbReference>
<gene>
    <name evidence="13" type="ORF">M6B38_281040</name>
</gene>
<protein>
    <submittedName>
        <fullName evidence="13">Zinc finger BED domain-containing protein RICESLEEPER 2</fullName>
    </submittedName>
</protein>
<dbReference type="GO" id="GO:0005634">
    <property type="term" value="C:nucleus"/>
    <property type="evidence" value="ECO:0007669"/>
    <property type="project" value="UniProtKB-SubCell"/>
</dbReference>
<feature type="compositionally biased region" description="Polar residues" evidence="11">
    <location>
        <begin position="40"/>
        <end position="51"/>
    </location>
</feature>
<dbReference type="InterPro" id="IPR008906">
    <property type="entry name" value="HATC_C_dom"/>
</dbReference>
<evidence type="ECO:0000256" key="1">
    <source>
        <dbReference type="ARBA" id="ARBA00004123"/>
    </source>
</evidence>
<feature type="region of interest" description="Disordered" evidence="11">
    <location>
        <begin position="1"/>
        <end position="70"/>
    </location>
</feature>
<keyword evidence="3" id="KW-0479">Metal-binding</keyword>
<dbReference type="SUPFAM" id="SSF53098">
    <property type="entry name" value="Ribonuclease H-like"/>
    <property type="match status" value="1"/>
</dbReference>
<comment type="subcellular location">
    <subcellularLocation>
        <location evidence="1">Nucleus</location>
    </subcellularLocation>
</comment>
<accession>A0AAX6I117</accession>
<evidence type="ECO:0000313" key="13">
    <source>
        <dbReference type="EMBL" id="KAJ6846477.1"/>
    </source>
</evidence>
<keyword evidence="5" id="KW-0862">Zinc</keyword>
<dbReference type="GO" id="GO:0009791">
    <property type="term" value="P:post-embryonic development"/>
    <property type="evidence" value="ECO:0007669"/>
    <property type="project" value="UniProtKB-ARBA"/>
</dbReference>
<evidence type="ECO:0000259" key="12">
    <source>
        <dbReference type="PROSITE" id="PS50808"/>
    </source>
</evidence>
<dbReference type="InterPro" id="IPR036236">
    <property type="entry name" value="Znf_C2H2_sf"/>
</dbReference>
<dbReference type="PANTHER" id="PTHR46481">
    <property type="entry name" value="ZINC FINGER BED DOMAIN-CONTAINING PROTEIN 4"/>
    <property type="match status" value="1"/>
</dbReference>
<evidence type="ECO:0000256" key="5">
    <source>
        <dbReference type="ARBA" id="ARBA00022833"/>
    </source>
</evidence>
<evidence type="ECO:0000256" key="11">
    <source>
        <dbReference type="SAM" id="MobiDB-lite"/>
    </source>
</evidence>
<evidence type="ECO:0000256" key="9">
    <source>
        <dbReference type="ARBA" id="ARBA00023242"/>
    </source>
</evidence>
<dbReference type="SMART" id="SM00614">
    <property type="entry name" value="ZnF_BED"/>
    <property type="match status" value="1"/>
</dbReference>
<keyword evidence="4 10" id="KW-0863">Zinc-finger</keyword>
<feature type="compositionally biased region" description="Low complexity" evidence="11">
    <location>
        <begin position="24"/>
        <end position="39"/>
    </location>
</feature>
<dbReference type="Pfam" id="PF05699">
    <property type="entry name" value="Dimer_Tnp_hAT"/>
    <property type="match status" value="1"/>
</dbReference>
<sequence length="747" mass="85634">MARIKTSTPHPRTCTGSTMSMEGPSNSTPNQPSQSSQVNENLVTSSPSATEKNLVMPSPSSEIHSNVPNSEIEVNVETEKIDDNGNNKEIENHGKARRSAVWDDFKKETLTDKNGNSKIQATCLHCNHHLSYMPGHGTSHLRRHIDMYCKKKPKGNKDIKQLLLSKSSIEAGGQIKPFKFNQVESRQSLAKFIICAELPFRIVEHPYFVEFSKSLQPLFHCVSRVTVRNDCITLYEVEKKKLQDVLSKLNSRVSFTSDMWTSNQKLGYMTLTAHYIDGDFILRKRILSFKKVPYPHTSYVISDVIWSCIREWELDDKVLALTLDNASSNDSAVSKLKENYGEKLFLHGVHMHIRCCAHILNILVQDGLKVMQNAIDNVRNIVRYVGATPSRMQMFNEIASQKRLPKKKGLVYDVSTRWNSTYDMLANAISYKDAFMMYVQEHGNSSLLLTHDDWKKSELFCKFLKHFVEATKVFSGFKYPTSNLYFKEIWNIRGLLVEEACNFDVTIRNLASEMQRKFDKYWRHCNKFLCIATVLDPRLKLGYISFSYMKEFGEIVGEEMVNEILVLFNDIYDIYEKDAQLANLSNVVCVDSLESSCSKEVVGSKRKHDMDYMVWLSKQQAVKRPKRSEIDIYLAEQSLGLMSDGDFNLLGWWKNNANIYPILARMARDFLAIPISTVSSESAFSTGGRVIDPHRNRLNPDTIEALICTQDWLHQNFNLDEDVLSSLAEELDQDSLEKSNESKERMH</sequence>
<reference evidence="13" key="1">
    <citation type="journal article" date="2023" name="GigaByte">
        <title>Genome assembly of the bearded iris, Iris pallida Lam.</title>
        <authorList>
            <person name="Bruccoleri R.E."/>
            <person name="Oakeley E.J."/>
            <person name="Faust A.M.E."/>
            <person name="Altorfer M."/>
            <person name="Dessus-Babus S."/>
            <person name="Burckhardt D."/>
            <person name="Oertli M."/>
            <person name="Naumann U."/>
            <person name="Petersen F."/>
            <person name="Wong J."/>
        </authorList>
    </citation>
    <scope>NUCLEOTIDE SEQUENCE</scope>
    <source>
        <strain evidence="13">GSM-AAB239-AS_SAM_17_03QT</strain>
    </source>
</reference>
<comment type="subunit">
    <text evidence="2">Homodimer.</text>
</comment>
<dbReference type="InterPro" id="IPR052035">
    <property type="entry name" value="ZnF_BED_domain_contain"/>
</dbReference>
<dbReference type="Pfam" id="PF14372">
    <property type="entry name" value="hAT-like_RNase-H"/>
    <property type="match status" value="1"/>
</dbReference>
<dbReference type="GO" id="GO:0046983">
    <property type="term" value="F:protein dimerization activity"/>
    <property type="evidence" value="ECO:0007669"/>
    <property type="project" value="InterPro"/>
</dbReference>
<evidence type="ECO:0000256" key="3">
    <source>
        <dbReference type="ARBA" id="ARBA00022723"/>
    </source>
</evidence>
<dbReference type="GO" id="GO:0008270">
    <property type="term" value="F:zinc ion binding"/>
    <property type="evidence" value="ECO:0007669"/>
    <property type="project" value="UniProtKB-KW"/>
</dbReference>
<evidence type="ECO:0000256" key="4">
    <source>
        <dbReference type="ARBA" id="ARBA00022771"/>
    </source>
</evidence>
<name>A0AAX6I117_IRIPA</name>
<keyword evidence="8" id="KW-0804">Transcription</keyword>
<organism evidence="13 14">
    <name type="scientific">Iris pallida</name>
    <name type="common">Sweet iris</name>
    <dbReference type="NCBI Taxonomy" id="29817"/>
    <lineage>
        <taxon>Eukaryota</taxon>
        <taxon>Viridiplantae</taxon>
        <taxon>Streptophyta</taxon>
        <taxon>Embryophyta</taxon>
        <taxon>Tracheophyta</taxon>
        <taxon>Spermatophyta</taxon>
        <taxon>Magnoliopsida</taxon>
        <taxon>Liliopsida</taxon>
        <taxon>Asparagales</taxon>
        <taxon>Iridaceae</taxon>
        <taxon>Iridoideae</taxon>
        <taxon>Irideae</taxon>
        <taxon>Iris</taxon>
    </lineage>
</organism>
<dbReference type="Proteomes" id="UP001140949">
    <property type="component" value="Unassembled WGS sequence"/>
</dbReference>
<feature type="compositionally biased region" description="Polar residues" evidence="11">
    <location>
        <begin position="1"/>
        <end position="20"/>
    </location>
</feature>
<evidence type="ECO:0000256" key="7">
    <source>
        <dbReference type="ARBA" id="ARBA00023125"/>
    </source>
</evidence>
<keyword evidence="9" id="KW-0539">Nucleus</keyword>
<dbReference type="EMBL" id="JANAVB010005598">
    <property type="protein sequence ID" value="KAJ6846477.1"/>
    <property type="molecule type" value="Genomic_DNA"/>
</dbReference>
<dbReference type="InterPro" id="IPR012337">
    <property type="entry name" value="RNaseH-like_sf"/>
</dbReference>
<proteinExistence type="predicted"/>
<evidence type="ECO:0000256" key="6">
    <source>
        <dbReference type="ARBA" id="ARBA00023015"/>
    </source>
</evidence>
<dbReference type="PANTHER" id="PTHR46481:SF10">
    <property type="entry name" value="ZINC FINGER BED DOMAIN-CONTAINING PROTEIN 39"/>
    <property type="match status" value="1"/>
</dbReference>
<dbReference type="AlphaFoldDB" id="A0AAX6I117"/>
<evidence type="ECO:0000256" key="10">
    <source>
        <dbReference type="PROSITE-ProRule" id="PRU00027"/>
    </source>
</evidence>